<keyword evidence="3" id="KW-1185">Reference proteome</keyword>
<dbReference type="Proteomes" id="UP001285244">
    <property type="component" value="Unassembled WGS sequence"/>
</dbReference>
<evidence type="ECO:0000313" key="3">
    <source>
        <dbReference type="Proteomes" id="UP001285244"/>
    </source>
</evidence>
<evidence type="ECO:0000256" key="1">
    <source>
        <dbReference type="SAM" id="MobiDB-lite"/>
    </source>
</evidence>
<proteinExistence type="predicted"/>
<comment type="caution">
    <text evidence="2">The sequence shown here is derived from an EMBL/GenBank/DDBJ whole genome shotgun (WGS) entry which is preliminary data.</text>
</comment>
<dbReference type="RefSeq" id="WP_320325564.1">
    <property type="nucleotide sequence ID" value="NZ_JALBUS010000006.1"/>
</dbReference>
<reference evidence="2 3" key="1">
    <citation type="submission" date="2022-03" db="EMBL/GenBank/DDBJ databases">
        <title>Novel taxa within the pig intestine.</title>
        <authorList>
            <person name="Wylensek D."/>
            <person name="Bishof K."/>
            <person name="Afrizal A."/>
            <person name="Clavel T."/>
        </authorList>
    </citation>
    <scope>NUCLEOTIDE SEQUENCE [LARGE SCALE GENOMIC DNA]</scope>
    <source>
        <strain evidence="2 3">Cla-KB-P134</strain>
    </source>
</reference>
<gene>
    <name evidence="2" type="ORF">MOZ64_05355</name>
</gene>
<accession>A0ABU4WPE5</accession>
<sequence>MNKITRFLEVPVVAGTLFTLGHIAVKAAEPTTQPEPVAQTTETTSQNENEDIQPVEVDNRTE</sequence>
<organism evidence="2 3">
    <name type="scientific">Absicoccus intestinalis</name>
    <dbReference type="NCBI Taxonomy" id="2926319"/>
    <lineage>
        <taxon>Bacteria</taxon>
        <taxon>Bacillati</taxon>
        <taxon>Bacillota</taxon>
        <taxon>Erysipelotrichia</taxon>
        <taxon>Erysipelotrichales</taxon>
        <taxon>Erysipelotrichaceae</taxon>
        <taxon>Absicoccus</taxon>
    </lineage>
</organism>
<name>A0ABU4WPE5_9FIRM</name>
<evidence type="ECO:0000313" key="2">
    <source>
        <dbReference type="EMBL" id="MDX8417269.1"/>
    </source>
</evidence>
<feature type="region of interest" description="Disordered" evidence="1">
    <location>
        <begin position="27"/>
        <end position="62"/>
    </location>
</feature>
<dbReference type="EMBL" id="JALBUS010000006">
    <property type="protein sequence ID" value="MDX8417269.1"/>
    <property type="molecule type" value="Genomic_DNA"/>
</dbReference>
<protein>
    <submittedName>
        <fullName evidence="2">Uncharacterized protein</fullName>
    </submittedName>
</protein>